<keyword evidence="15" id="KW-0917">Virion maturation</keyword>
<dbReference type="GO" id="GO:0003964">
    <property type="term" value="F:RNA-directed DNA polymerase activity"/>
    <property type="evidence" value="ECO:0007669"/>
    <property type="project" value="UniProtKB-KW"/>
</dbReference>
<dbReference type="PANTHER" id="PTHR42648:SF11">
    <property type="entry name" value="TRANSPOSON TY4-P GAG-POL POLYPROTEIN"/>
    <property type="match status" value="1"/>
</dbReference>
<evidence type="ECO:0000256" key="12">
    <source>
        <dbReference type="ARBA" id="ARBA00022908"/>
    </source>
</evidence>
<dbReference type="InterPro" id="IPR025724">
    <property type="entry name" value="GAG-pre-integrase_dom"/>
</dbReference>
<keyword evidence="8" id="KW-0255">Endonuclease</keyword>
<feature type="domain" description="Integrase catalytic" evidence="18">
    <location>
        <begin position="482"/>
        <end position="657"/>
    </location>
</feature>
<dbReference type="CDD" id="cd09272">
    <property type="entry name" value="RNase_HI_RT_Ty1"/>
    <property type="match status" value="1"/>
</dbReference>
<dbReference type="GO" id="GO:0003676">
    <property type="term" value="F:nucleic acid binding"/>
    <property type="evidence" value="ECO:0007669"/>
    <property type="project" value="InterPro"/>
</dbReference>
<keyword evidence="3" id="KW-0645">Protease</keyword>
<dbReference type="Pfam" id="PF13976">
    <property type="entry name" value="gag_pre-integrs"/>
    <property type="match status" value="1"/>
</dbReference>
<dbReference type="PROSITE" id="PS50994">
    <property type="entry name" value="INTEGRASE"/>
    <property type="match status" value="1"/>
</dbReference>
<keyword evidence="12" id="KW-0229">DNA integration</keyword>
<evidence type="ECO:0000313" key="20">
    <source>
        <dbReference type="EMBL" id="GBN59706.1"/>
    </source>
</evidence>
<dbReference type="SUPFAM" id="SSF56672">
    <property type="entry name" value="DNA/RNA polymerases"/>
    <property type="match status" value="1"/>
</dbReference>
<dbReference type="InterPro" id="IPR012337">
    <property type="entry name" value="RNaseH-like_sf"/>
</dbReference>
<dbReference type="InterPro" id="IPR036397">
    <property type="entry name" value="RNaseH_sf"/>
</dbReference>
<dbReference type="EMBL" id="BGPR01013219">
    <property type="protein sequence ID" value="GBN59706.1"/>
    <property type="molecule type" value="Genomic_DNA"/>
</dbReference>
<keyword evidence="9" id="KW-0378">Hydrolase</keyword>
<keyword evidence="11" id="KW-0460">Magnesium</keyword>
<proteinExistence type="predicted"/>
<dbReference type="GO" id="GO:0004190">
    <property type="term" value="F:aspartic-type endopeptidase activity"/>
    <property type="evidence" value="ECO:0007669"/>
    <property type="project" value="UniProtKB-KW"/>
</dbReference>
<evidence type="ECO:0000256" key="6">
    <source>
        <dbReference type="ARBA" id="ARBA00022741"/>
    </source>
</evidence>
<dbReference type="InterPro" id="IPR001584">
    <property type="entry name" value="Integrase_cat-core"/>
</dbReference>
<evidence type="ECO:0000256" key="3">
    <source>
        <dbReference type="ARBA" id="ARBA00022670"/>
    </source>
</evidence>
<dbReference type="GO" id="GO:0046872">
    <property type="term" value="F:metal ion binding"/>
    <property type="evidence" value="ECO:0007669"/>
    <property type="project" value="UniProtKB-KW"/>
</dbReference>
<keyword evidence="13" id="KW-0695">RNA-directed DNA polymerase</keyword>
<evidence type="ECO:0000313" key="23">
    <source>
        <dbReference type="Proteomes" id="UP000499080"/>
    </source>
</evidence>
<dbReference type="Pfam" id="PF25597">
    <property type="entry name" value="SH3_retrovirus"/>
    <property type="match status" value="1"/>
</dbReference>
<dbReference type="GO" id="GO:0003887">
    <property type="term" value="F:DNA-directed DNA polymerase activity"/>
    <property type="evidence" value="ECO:0007669"/>
    <property type="project" value="UniProtKB-KW"/>
</dbReference>
<name>A0A4Y2Q694_ARAVE</name>
<keyword evidence="16" id="KW-0233">DNA recombination</keyword>
<evidence type="ECO:0000256" key="11">
    <source>
        <dbReference type="ARBA" id="ARBA00022842"/>
    </source>
</evidence>
<evidence type="ECO:0000256" key="4">
    <source>
        <dbReference type="ARBA" id="ARBA00022722"/>
    </source>
</evidence>
<dbReference type="SUPFAM" id="SSF53098">
    <property type="entry name" value="Ribonuclease H-like"/>
    <property type="match status" value="1"/>
</dbReference>
<evidence type="ECO:0000256" key="9">
    <source>
        <dbReference type="ARBA" id="ARBA00022801"/>
    </source>
</evidence>
<sequence>MAMASYGAMRIELLTRDNYETWKIQMRGLLVKNDLWTYVGGIKVKPELIDGNAESREACSKWTETDEKAKADLILCISPAELKQIKNCVTSRDIWIKLEEIYQSKGPARKATLLKSLIQLKMPDTGDVRDHLRKFFDVVDKLSEMEIKIDENLLSIMLLYSLPASYENFRCAIESRDDLPSGDVLRIKIVEESEARRYDSGAQSADSGAFTACHHKRKNASWNSKFKPQKEVDNKFKIKCFKCNKWGDHKAAQCKSQRQSTLGRKQENAGLLTSTKWNKNTADVLLASNKEKRWCLDSGCTRHLSSDESIFVTLGETDVSEVKLANKGTTEVKGCGKAVIKAEVNNNIQTVDVNDALFVPELRTNLLSVAKLCDRGYTVTFKSDVATLINAKAKVKLVADRKDNLYYLRGSDTNQSAKHASESLDTPKTKCADLVKWHCRLGHLNMKDLKESIKRGNIRGLNISKSPVNLDCEICAINKLTRAPFPKKSNRVTSLLEIVHSDLCGPIRVPSIGKSLYFMTFIDEYSRYCVVKFLKSKSDALAAFKEIKCLWENQKSVKIKIFMSDNGGEFINTEFDNFLKTNGIKRRLTAPYCPEQSGIAERKNRSLVEMARCLLSQAKLPLNMWAEAVNTANYLRNRCPTKALSGKTPYELFNEIVPNVSYFKIFGCTAYCLDNKPSHKFSARSKKGIFVGYSENSKAFRIYLPDEKRFLISRSVKFFEDGNINSSIDIGELLIQNKNLNESKMEQEIAEIHSQNEVTEENHNKSSEVATRERNISPLPPVEKNTISLRNREVLRDVESKGSESAEFVYSCNTEIPIKTALSSADAQRWLNALAEELKNILKNETFELVNRPAKKDCIGSRFVLTNKYSPDGSLLKNKARFVARGFSQKPGIDLGETFAPVARQGSIRIMAALSAKLGTEIHQFDVTTAYLNGTLDEEIFMECPAYFKEILEQIIVNEKSNNIALKASKMLKSLNNGDKVLLLKKSLYGLKQAGRCWNFKLNEILNNFGAKQTTADPCVYYVKNGKGLTLIMVYVDDILFTSQDPNMLQKFKIHLKKDLEIKYAGLAKYCLGLNFQQQNGIVAMSQQSYIRELLNRFDMTEAKTVVCPMDLGIRLKRSDECDTEGLPYRELVGGLLYLATSTRPDIANTVSKLSQFLNYYDSTHWKAAKRVLRYLKKTINFGLIFKRTDEPLFGYTDSDWANSLDDRKSYTGFCFILSGSAISWESRKQCTVALSSTEAEYMALSDGTKEAIYLRKLLNELCDADVKSVRLLSDNKGAIKLAENPIFHRRTKHIDIRHHFVREALNNNVINIKYISTEDMAADVLTKALPSPKHYKCLEALGIVSTDKYFR</sequence>
<comment type="function">
    <text evidence="1">The aspartyl protease (PR) mediates the proteolytic cleavages of the Gag and Gag-Pol polyproteins after assembly of the VLP.</text>
</comment>
<dbReference type="GO" id="GO:0015074">
    <property type="term" value="P:DNA integration"/>
    <property type="evidence" value="ECO:0007669"/>
    <property type="project" value="UniProtKB-KW"/>
</dbReference>
<evidence type="ECO:0000256" key="14">
    <source>
        <dbReference type="ARBA" id="ARBA00022932"/>
    </source>
</evidence>
<dbReference type="Pfam" id="PF00665">
    <property type="entry name" value="rve"/>
    <property type="match status" value="1"/>
</dbReference>
<evidence type="ECO:0000256" key="5">
    <source>
        <dbReference type="ARBA" id="ARBA00022723"/>
    </source>
</evidence>
<organism evidence="19 23">
    <name type="scientific">Araneus ventricosus</name>
    <name type="common">Orbweaver spider</name>
    <name type="synonym">Epeira ventricosa</name>
    <dbReference type="NCBI Taxonomy" id="182803"/>
    <lineage>
        <taxon>Eukaryota</taxon>
        <taxon>Metazoa</taxon>
        <taxon>Ecdysozoa</taxon>
        <taxon>Arthropoda</taxon>
        <taxon>Chelicerata</taxon>
        <taxon>Arachnida</taxon>
        <taxon>Araneae</taxon>
        <taxon>Araneomorphae</taxon>
        <taxon>Entelegynae</taxon>
        <taxon>Araneoidea</taxon>
        <taxon>Araneidae</taxon>
        <taxon>Araneus</taxon>
    </lineage>
</organism>
<comment type="caution">
    <text evidence="19">The sequence shown here is derived from an EMBL/GenBank/DDBJ whole genome shotgun (WGS) entry which is preliminary data.</text>
</comment>
<evidence type="ECO:0000256" key="2">
    <source>
        <dbReference type="ARBA" id="ARBA00022612"/>
    </source>
</evidence>
<evidence type="ECO:0000313" key="21">
    <source>
        <dbReference type="EMBL" id="GBN60569.1"/>
    </source>
</evidence>
<dbReference type="InterPro" id="IPR039537">
    <property type="entry name" value="Retrotran_Ty1/copia-like"/>
</dbReference>
<evidence type="ECO:0000256" key="7">
    <source>
        <dbReference type="ARBA" id="ARBA00022750"/>
    </source>
</evidence>
<gene>
    <name evidence="19" type="primary">POLX_1098</name>
    <name evidence="20" type="synonym">POLX_2412</name>
    <name evidence="21" type="synonym">POLX_401</name>
    <name evidence="22" type="synonym">POLX_657</name>
    <name evidence="22" type="ORF">AVEN_105905_1</name>
    <name evidence="20" type="ORF">AVEN_155802_1</name>
    <name evidence="19" type="ORF">AVEN_245332_1</name>
    <name evidence="21" type="ORF">AVEN_259341_1</name>
</gene>
<dbReference type="InterPro" id="IPR054722">
    <property type="entry name" value="PolX-like_BBD"/>
</dbReference>
<protein>
    <submittedName>
        <fullName evidence="19">Retrovirus-related Pol polyprotein from transposon TNT 1-94</fullName>
    </submittedName>
</protein>
<dbReference type="EMBL" id="BGPR01013421">
    <property type="protein sequence ID" value="GBN60569.1"/>
    <property type="molecule type" value="Genomic_DNA"/>
</dbReference>
<keyword evidence="4" id="KW-0540">Nuclease</keyword>
<dbReference type="Pfam" id="PF22936">
    <property type="entry name" value="Pol_BBD"/>
    <property type="match status" value="1"/>
</dbReference>
<keyword evidence="2" id="KW-1188">Viral release from host cell</keyword>
<evidence type="ECO:0000256" key="10">
    <source>
        <dbReference type="ARBA" id="ARBA00022840"/>
    </source>
</evidence>
<keyword evidence="5" id="KW-0479">Metal-binding</keyword>
<dbReference type="EMBL" id="BGPR01013422">
    <property type="protein sequence ID" value="GBN60572.1"/>
    <property type="molecule type" value="Genomic_DNA"/>
</dbReference>
<keyword evidence="23" id="KW-1185">Reference proteome</keyword>
<dbReference type="PANTHER" id="PTHR42648">
    <property type="entry name" value="TRANSPOSASE, PUTATIVE-RELATED"/>
    <property type="match status" value="1"/>
</dbReference>
<accession>A0A4Y2Q694</accession>
<evidence type="ECO:0000259" key="18">
    <source>
        <dbReference type="PROSITE" id="PS50994"/>
    </source>
</evidence>
<dbReference type="GO" id="GO:0006310">
    <property type="term" value="P:DNA recombination"/>
    <property type="evidence" value="ECO:0007669"/>
    <property type="project" value="UniProtKB-KW"/>
</dbReference>
<keyword evidence="14" id="KW-0239">DNA-directed DNA polymerase</keyword>
<dbReference type="Proteomes" id="UP000499080">
    <property type="component" value="Unassembled WGS sequence"/>
</dbReference>
<keyword evidence="14" id="KW-0548">Nucleotidyltransferase</keyword>
<keyword evidence="14" id="KW-0808">Transferase</keyword>
<keyword evidence="10" id="KW-0067">ATP-binding</keyword>
<evidence type="ECO:0000256" key="13">
    <source>
        <dbReference type="ARBA" id="ARBA00022918"/>
    </source>
</evidence>
<evidence type="ECO:0000313" key="19">
    <source>
        <dbReference type="EMBL" id="GBN59695.1"/>
    </source>
</evidence>
<evidence type="ECO:0000256" key="17">
    <source>
        <dbReference type="ARBA" id="ARBA00023268"/>
    </source>
</evidence>
<dbReference type="Pfam" id="PF07727">
    <property type="entry name" value="RVT_2"/>
    <property type="match status" value="2"/>
</dbReference>
<dbReference type="EMBL" id="BGPR01013218">
    <property type="protein sequence ID" value="GBN59695.1"/>
    <property type="molecule type" value="Genomic_DNA"/>
</dbReference>
<dbReference type="OrthoDB" id="6819079at2759"/>
<keyword evidence="7" id="KW-0064">Aspartyl protease</keyword>
<keyword evidence="6" id="KW-0547">Nucleotide-binding</keyword>
<dbReference type="GO" id="GO:0006508">
    <property type="term" value="P:proteolysis"/>
    <property type="evidence" value="ECO:0007669"/>
    <property type="project" value="UniProtKB-KW"/>
</dbReference>
<dbReference type="Pfam" id="PF14223">
    <property type="entry name" value="Retrotran_gag_2"/>
    <property type="match status" value="1"/>
</dbReference>
<evidence type="ECO:0000256" key="15">
    <source>
        <dbReference type="ARBA" id="ARBA00023113"/>
    </source>
</evidence>
<keyword evidence="17" id="KW-0511">Multifunctional enzyme</keyword>
<dbReference type="InterPro" id="IPR057670">
    <property type="entry name" value="SH3_retrovirus"/>
</dbReference>
<dbReference type="InterPro" id="IPR013103">
    <property type="entry name" value="RVT_2"/>
</dbReference>
<dbReference type="Gene3D" id="3.30.420.10">
    <property type="entry name" value="Ribonuclease H-like superfamily/Ribonuclease H"/>
    <property type="match status" value="1"/>
</dbReference>
<reference evidence="19 23" key="1">
    <citation type="journal article" date="2019" name="Sci. Rep.">
        <title>Orb-weaving spider Araneus ventricosus genome elucidates the spidroin gene catalogue.</title>
        <authorList>
            <person name="Kono N."/>
            <person name="Nakamura H."/>
            <person name="Ohtoshi R."/>
            <person name="Moran D.A.P."/>
            <person name="Shinohara A."/>
            <person name="Yoshida Y."/>
            <person name="Fujiwara M."/>
            <person name="Mori M."/>
            <person name="Tomita M."/>
            <person name="Arakawa K."/>
        </authorList>
    </citation>
    <scope>NUCLEOTIDE SEQUENCE [LARGE SCALE GENOMIC DNA]</scope>
</reference>
<evidence type="ECO:0000256" key="16">
    <source>
        <dbReference type="ARBA" id="ARBA00023172"/>
    </source>
</evidence>
<dbReference type="InterPro" id="IPR043502">
    <property type="entry name" value="DNA/RNA_pol_sf"/>
</dbReference>
<evidence type="ECO:0000256" key="1">
    <source>
        <dbReference type="ARBA" id="ARBA00002180"/>
    </source>
</evidence>
<evidence type="ECO:0000256" key="8">
    <source>
        <dbReference type="ARBA" id="ARBA00022759"/>
    </source>
</evidence>
<dbReference type="GO" id="GO:0042575">
    <property type="term" value="C:DNA polymerase complex"/>
    <property type="evidence" value="ECO:0007669"/>
    <property type="project" value="UniProtKB-ARBA"/>
</dbReference>
<evidence type="ECO:0000313" key="22">
    <source>
        <dbReference type="EMBL" id="GBN60572.1"/>
    </source>
</evidence>
<dbReference type="GO" id="GO:0004519">
    <property type="term" value="F:endonuclease activity"/>
    <property type="evidence" value="ECO:0007669"/>
    <property type="project" value="UniProtKB-KW"/>
</dbReference>
<dbReference type="GO" id="GO:0005524">
    <property type="term" value="F:ATP binding"/>
    <property type="evidence" value="ECO:0007669"/>
    <property type="project" value="UniProtKB-KW"/>
</dbReference>